<protein>
    <submittedName>
        <fullName evidence="5">Uncharacterized protein</fullName>
    </submittedName>
</protein>
<evidence type="ECO:0000313" key="4">
    <source>
        <dbReference type="EMBL" id="KAG2965189.1"/>
    </source>
</evidence>
<evidence type="ECO:0000313" key="6">
    <source>
        <dbReference type="Proteomes" id="UP000688947"/>
    </source>
</evidence>
<organism evidence="5 6">
    <name type="scientific">Phytophthora cactorum</name>
    <dbReference type="NCBI Taxonomy" id="29920"/>
    <lineage>
        <taxon>Eukaryota</taxon>
        <taxon>Sar</taxon>
        <taxon>Stramenopiles</taxon>
        <taxon>Oomycota</taxon>
        <taxon>Peronosporomycetes</taxon>
        <taxon>Peronosporales</taxon>
        <taxon>Peronosporaceae</taxon>
        <taxon>Phytophthora</taxon>
    </lineage>
</organism>
<dbReference type="Proteomes" id="UP000735874">
    <property type="component" value="Unassembled WGS sequence"/>
</dbReference>
<dbReference type="AlphaFoldDB" id="A0A8T1UN70"/>
<gene>
    <name evidence="5" type="ORF">JG687_00006328</name>
    <name evidence="1" type="ORF">PC113_g20091</name>
    <name evidence="2" type="ORF">PC115_g16871</name>
    <name evidence="3" type="ORF">PC117_g21913</name>
    <name evidence="4" type="ORF">PC118_g19890</name>
</gene>
<sequence length="65" mass="7499">MGIVEYLFGQDSSWWDLAEAFIAAVRVEQHTFVDRIFEAYRREDKEAFLVEAAGHDDGLEAVKHL</sequence>
<dbReference type="EMBL" id="RCMG01001107">
    <property type="protein sequence ID" value="KAG2836104.1"/>
    <property type="molecule type" value="Genomic_DNA"/>
</dbReference>
<dbReference type="VEuPathDB" id="FungiDB:PC110_g8930"/>
<dbReference type="EMBL" id="RCML01001132">
    <property type="protein sequence ID" value="KAG2965189.1"/>
    <property type="molecule type" value="Genomic_DNA"/>
</dbReference>
<dbReference type="EMBL" id="RCMK01001150">
    <property type="protein sequence ID" value="KAG2900637.1"/>
    <property type="molecule type" value="Genomic_DNA"/>
</dbReference>
<dbReference type="EMBL" id="JAENGZ010000256">
    <property type="protein sequence ID" value="KAG6963837.1"/>
    <property type="molecule type" value="Genomic_DNA"/>
</dbReference>
<comment type="caution">
    <text evidence="5">The sequence shown here is derived from an EMBL/GenBank/DDBJ whole genome shotgun (WGS) entry which is preliminary data.</text>
</comment>
<accession>A0A8T1UN70</accession>
<reference evidence="5" key="2">
    <citation type="submission" date="2021-01" db="EMBL/GenBank/DDBJ databases">
        <title>Phytophthora aleatoria, a newly-described species from Pinus radiata is distinct from Phytophthora cactorum isolates based on comparative genomics.</title>
        <authorList>
            <person name="Mcdougal R."/>
            <person name="Panda P."/>
            <person name="Williams N."/>
            <person name="Studholme D.J."/>
        </authorList>
    </citation>
    <scope>NUCLEOTIDE SEQUENCE</scope>
    <source>
        <strain evidence="5">NZFS 3830</strain>
    </source>
</reference>
<evidence type="ECO:0000313" key="2">
    <source>
        <dbReference type="EMBL" id="KAG2898363.1"/>
    </source>
</evidence>
<dbReference type="Proteomes" id="UP000697107">
    <property type="component" value="Unassembled WGS sequence"/>
</dbReference>
<proteinExistence type="predicted"/>
<name>A0A8T1UN70_9STRA</name>
<reference evidence="1" key="1">
    <citation type="submission" date="2018-10" db="EMBL/GenBank/DDBJ databases">
        <title>Effector identification in a new, highly contiguous assembly of the strawberry crown rot pathogen Phytophthora cactorum.</title>
        <authorList>
            <person name="Armitage A.D."/>
            <person name="Nellist C.F."/>
            <person name="Bates H."/>
            <person name="Vickerstaff R.J."/>
            <person name="Harrison R.J."/>
        </authorList>
    </citation>
    <scope>NUCLEOTIDE SEQUENCE</scope>
    <source>
        <strain evidence="1">15-7</strain>
        <strain evidence="2">4032</strain>
        <strain evidence="3">4040</strain>
        <strain evidence="4">P415</strain>
    </source>
</reference>
<dbReference type="Proteomes" id="UP000736787">
    <property type="component" value="Unassembled WGS sequence"/>
</dbReference>
<dbReference type="Proteomes" id="UP000774804">
    <property type="component" value="Unassembled WGS sequence"/>
</dbReference>
<dbReference type="Proteomes" id="UP000688947">
    <property type="component" value="Unassembled WGS sequence"/>
</dbReference>
<evidence type="ECO:0000313" key="1">
    <source>
        <dbReference type="EMBL" id="KAG2836104.1"/>
    </source>
</evidence>
<evidence type="ECO:0000313" key="5">
    <source>
        <dbReference type="EMBL" id="KAG6963837.1"/>
    </source>
</evidence>
<dbReference type="OrthoDB" id="129935at2759"/>
<dbReference type="EMBL" id="RCMI01000766">
    <property type="protein sequence ID" value="KAG2898363.1"/>
    <property type="molecule type" value="Genomic_DNA"/>
</dbReference>
<evidence type="ECO:0000313" key="3">
    <source>
        <dbReference type="EMBL" id="KAG2900637.1"/>
    </source>
</evidence>